<dbReference type="GeneTree" id="ENSGT00500000044870"/>
<dbReference type="AlphaFoldDB" id="A0A8C6G6N3"/>
<dbReference type="InterPro" id="IPR025271">
    <property type="entry name" value="CCDC28"/>
</dbReference>
<dbReference type="Pfam" id="PF13270">
    <property type="entry name" value="CCDC28"/>
    <property type="match status" value="1"/>
</dbReference>
<protein>
    <recommendedName>
        <fullName evidence="4">Coiled-coil domain containing 28B</fullName>
    </recommendedName>
</protein>
<feature type="region of interest" description="Disordered" evidence="1">
    <location>
        <begin position="225"/>
        <end position="254"/>
    </location>
</feature>
<dbReference type="PANTHER" id="PTHR13400:SF2">
    <property type="entry name" value="COILED-COIL DOMAIN-CONTAINING PROTEIN 28B"/>
    <property type="match status" value="1"/>
</dbReference>
<evidence type="ECO:0008006" key="4">
    <source>
        <dbReference type="Google" id="ProtNLM"/>
    </source>
</evidence>
<feature type="region of interest" description="Disordered" evidence="1">
    <location>
        <begin position="1"/>
        <end position="47"/>
    </location>
</feature>
<dbReference type="Proteomes" id="UP000694415">
    <property type="component" value="Unplaced"/>
</dbReference>
<reference evidence="2" key="2">
    <citation type="submission" date="2025-09" db="UniProtKB">
        <authorList>
            <consortium name="Ensembl"/>
        </authorList>
    </citation>
    <scope>IDENTIFICATION</scope>
</reference>
<feature type="compositionally biased region" description="Pro residues" evidence="1">
    <location>
        <begin position="245"/>
        <end position="254"/>
    </location>
</feature>
<dbReference type="PANTHER" id="PTHR13400">
    <property type="entry name" value="CHEMOKINE C-C MOTIF RECEPTOR 1"/>
    <property type="match status" value="1"/>
</dbReference>
<evidence type="ECO:0000256" key="1">
    <source>
        <dbReference type="SAM" id="MobiDB-lite"/>
    </source>
</evidence>
<evidence type="ECO:0000313" key="2">
    <source>
        <dbReference type="Ensembl" id="ENSMSIP00000001333.1"/>
    </source>
</evidence>
<dbReference type="GO" id="GO:0005813">
    <property type="term" value="C:centrosome"/>
    <property type="evidence" value="ECO:0007669"/>
    <property type="project" value="TreeGrafter"/>
</dbReference>
<sequence length="254" mass="28019">MEDKKKKRSPKPCLTQPAQAPGTLRRVPVPTSHSGSLALGLPHLPSPKQRAKFKRAGKEKCRPVLAGGGGGSAGTPLQHSFLTEVTDVYEMEGGLLNLLNDFHSGRLQAFGKSGSRAVLWVLLGVLVWGQAGVRVPGCLLNSRVVQGRNVPSSSWSMFGRCRRSWPDCTSAWMCVGRKRTRKKRMGSQKACLRSRRRQWLTATWTSCLAMWVIELAVVDPGTPRVERAQAPKSPMESWVHEPKSCEPPLPKLHQ</sequence>
<organism evidence="2 3">
    <name type="scientific">Mus spicilegus</name>
    <name type="common">Mound-building mouse</name>
    <dbReference type="NCBI Taxonomy" id="10103"/>
    <lineage>
        <taxon>Eukaryota</taxon>
        <taxon>Metazoa</taxon>
        <taxon>Chordata</taxon>
        <taxon>Craniata</taxon>
        <taxon>Vertebrata</taxon>
        <taxon>Euteleostomi</taxon>
        <taxon>Mammalia</taxon>
        <taxon>Eutheria</taxon>
        <taxon>Euarchontoglires</taxon>
        <taxon>Glires</taxon>
        <taxon>Rodentia</taxon>
        <taxon>Myomorpha</taxon>
        <taxon>Muroidea</taxon>
        <taxon>Muridae</taxon>
        <taxon>Murinae</taxon>
        <taxon>Mus</taxon>
        <taxon>Mus</taxon>
    </lineage>
</organism>
<proteinExistence type="predicted"/>
<accession>A0A8C6G6N3</accession>
<reference evidence="2" key="1">
    <citation type="submission" date="2025-08" db="UniProtKB">
        <authorList>
            <consortium name="Ensembl"/>
        </authorList>
    </citation>
    <scope>IDENTIFICATION</scope>
</reference>
<evidence type="ECO:0000313" key="3">
    <source>
        <dbReference type="Proteomes" id="UP000694415"/>
    </source>
</evidence>
<name>A0A8C6G6N3_MUSSI</name>
<keyword evidence="3" id="KW-1185">Reference proteome</keyword>
<feature type="compositionally biased region" description="Basic residues" evidence="1">
    <location>
        <begin position="1"/>
        <end position="10"/>
    </location>
</feature>
<dbReference type="Ensembl" id="ENSMSIT00000001726.1">
    <property type="protein sequence ID" value="ENSMSIP00000001333.1"/>
    <property type="gene ID" value="ENSMSIG00000001315.1"/>
</dbReference>